<evidence type="ECO:0000256" key="7">
    <source>
        <dbReference type="ARBA" id="ARBA00023054"/>
    </source>
</evidence>
<evidence type="ECO:0000313" key="11">
    <source>
        <dbReference type="EMBL" id="EXA46017.1"/>
    </source>
</evidence>
<sequence length="343" mass="37462">MAAQQNSDYELLTEHFGYPPVSLLDDIINTVNVLADRALDSVERLLLSIPPQSLGFSNKHASKDGTPVLPPDEAAKLEIEHGTHQLETLLNASIDKNFDLFELYTMRNILTVRPDDQPYMRLAHYDGLDFSGSEGPDRPTTESVTALRRRLHASQRLHTALESERARNDALLGKLRSVLGVVPGNVKAEEGQAQAPDGSAFGFLRDKTSLQAAGADKPIATTTEFTLSQLQALRALSTSLRTLLPDLGPTDADTSTEDASSSSRTWRRERVEYVEGASRKYLETARGLELGDQGEVRDGEWQGEGRKITRSDVEGLEQVAAMLGQKSTTTGEASGEGEPMDQS</sequence>
<evidence type="ECO:0000256" key="9">
    <source>
        <dbReference type="ARBA" id="ARBA00023328"/>
    </source>
</evidence>
<dbReference type="GO" id="GO:0051301">
    <property type="term" value="P:cell division"/>
    <property type="evidence" value="ECO:0007669"/>
    <property type="project" value="UniProtKB-KW"/>
</dbReference>
<evidence type="ECO:0008006" key="12">
    <source>
        <dbReference type="Google" id="ProtNLM"/>
    </source>
</evidence>
<proteinExistence type="inferred from homology"/>
<dbReference type="InterPro" id="IPR008685">
    <property type="entry name" value="Centromere_Mis12"/>
</dbReference>
<evidence type="ECO:0000256" key="6">
    <source>
        <dbReference type="ARBA" id="ARBA00022838"/>
    </source>
</evidence>
<keyword evidence="9" id="KW-0137">Centromere</keyword>
<comment type="subcellular location">
    <subcellularLocation>
        <location evidence="1">Chromosome</location>
        <location evidence="1">Centromere</location>
        <location evidence="1">Kinetochore</location>
    </subcellularLocation>
</comment>
<dbReference type="GO" id="GO:0051382">
    <property type="term" value="P:kinetochore assembly"/>
    <property type="evidence" value="ECO:0007669"/>
    <property type="project" value="TreeGrafter"/>
</dbReference>
<keyword evidence="3" id="KW-0158">Chromosome</keyword>
<protein>
    <recommendedName>
        <fullName evidence="12">Kinetochore-associated protein MTW1</fullName>
    </recommendedName>
</protein>
<dbReference type="HOGENOM" id="CLU_046437_1_0_1"/>
<evidence type="ECO:0000256" key="5">
    <source>
        <dbReference type="ARBA" id="ARBA00022776"/>
    </source>
</evidence>
<dbReference type="EMBL" id="JH650971">
    <property type="protein sequence ID" value="EXA46016.1"/>
    <property type="molecule type" value="Genomic_DNA"/>
</dbReference>
<evidence type="ECO:0000256" key="10">
    <source>
        <dbReference type="SAM" id="MobiDB-lite"/>
    </source>
</evidence>
<evidence type="ECO:0000256" key="1">
    <source>
        <dbReference type="ARBA" id="ARBA00004629"/>
    </source>
</evidence>
<organism evidence="11">
    <name type="scientific">Fusarium oxysporum f. sp. pisi HDV247</name>
    <dbReference type="NCBI Taxonomy" id="1080344"/>
    <lineage>
        <taxon>Eukaryota</taxon>
        <taxon>Fungi</taxon>
        <taxon>Dikarya</taxon>
        <taxon>Ascomycota</taxon>
        <taxon>Pezizomycotina</taxon>
        <taxon>Sordariomycetes</taxon>
        <taxon>Hypocreomycetidae</taxon>
        <taxon>Hypocreales</taxon>
        <taxon>Nectriaceae</taxon>
        <taxon>Fusarium</taxon>
        <taxon>Fusarium oxysporum species complex</taxon>
    </lineage>
</organism>
<dbReference type="PANTHER" id="PTHR14527:SF2">
    <property type="entry name" value="PROTEIN MIS12 HOMOLOG"/>
    <property type="match status" value="1"/>
</dbReference>
<reference evidence="11" key="1">
    <citation type="submission" date="2011-10" db="EMBL/GenBank/DDBJ databases">
        <title>The Genome Sequence of Fusarium oxysporum HDV247.</title>
        <authorList>
            <consortium name="The Broad Institute Genome Sequencing Platform"/>
            <person name="Ma L.-J."/>
            <person name="Gale L.R."/>
            <person name="Schwartz D.C."/>
            <person name="Zhou S."/>
            <person name="Corby-Kistler H."/>
            <person name="Young S.K."/>
            <person name="Zeng Q."/>
            <person name="Gargeya S."/>
            <person name="Fitzgerald M."/>
            <person name="Haas B."/>
            <person name="Abouelleil A."/>
            <person name="Alvarado L."/>
            <person name="Arachchi H.M."/>
            <person name="Berlin A."/>
            <person name="Brown A."/>
            <person name="Chapman S.B."/>
            <person name="Chen Z."/>
            <person name="Dunbar C."/>
            <person name="Freedman E."/>
            <person name="Gearin G."/>
            <person name="Goldberg J."/>
            <person name="Griggs A."/>
            <person name="Gujja S."/>
            <person name="Heiman D."/>
            <person name="Howarth C."/>
            <person name="Larson L."/>
            <person name="Lui A."/>
            <person name="MacDonald P.J.P."/>
            <person name="Montmayeur A."/>
            <person name="Murphy C."/>
            <person name="Neiman D."/>
            <person name="Pearson M."/>
            <person name="Priest M."/>
            <person name="Roberts A."/>
            <person name="Saif S."/>
            <person name="Shea T."/>
            <person name="Shenoy N."/>
            <person name="Sisk P."/>
            <person name="Stolte C."/>
            <person name="Sykes S."/>
            <person name="Wortman J."/>
            <person name="Nusbaum C."/>
            <person name="Birren B."/>
        </authorList>
    </citation>
    <scope>NUCLEOTIDE SEQUENCE [LARGE SCALE GENOMIC DNA]</scope>
    <source>
        <strain evidence="11">HDV247</strain>
    </source>
</reference>
<dbReference type="GO" id="GO:0005634">
    <property type="term" value="C:nucleus"/>
    <property type="evidence" value="ECO:0007669"/>
    <property type="project" value="InterPro"/>
</dbReference>
<dbReference type="GO" id="GO:0000444">
    <property type="term" value="C:MIS12/MIND type complex"/>
    <property type="evidence" value="ECO:0007669"/>
    <property type="project" value="TreeGrafter"/>
</dbReference>
<dbReference type="Pfam" id="PF05859">
    <property type="entry name" value="Mis12"/>
    <property type="match status" value="1"/>
</dbReference>
<accession>W9PUQ1</accession>
<reference evidence="11" key="2">
    <citation type="submission" date="2012-05" db="EMBL/GenBank/DDBJ databases">
        <title>Annotation of the Genome Sequence of Fusarium oxysporum HDV247.</title>
        <authorList>
            <consortium name="The Broad Institute Genomics Platform"/>
            <person name="Ma L.-J."/>
            <person name="Corby-Kistler H."/>
            <person name="Broz K."/>
            <person name="Gale L.R."/>
            <person name="Jonkers W."/>
            <person name="O'Donnell K."/>
            <person name="Ploetz R."/>
            <person name="Steinberg C."/>
            <person name="Schwartz D.C."/>
            <person name="VanEtten H."/>
            <person name="Zhou S."/>
            <person name="Young S.K."/>
            <person name="Zeng Q."/>
            <person name="Gargeya S."/>
            <person name="Fitzgerald M."/>
            <person name="Abouelleil A."/>
            <person name="Alvarado L."/>
            <person name="Chapman S.B."/>
            <person name="Gainer-Dewar J."/>
            <person name="Goldberg J."/>
            <person name="Griggs A."/>
            <person name="Gujja S."/>
            <person name="Hansen M."/>
            <person name="Howarth C."/>
            <person name="Imamovic A."/>
            <person name="Ireland A."/>
            <person name="Larimer J."/>
            <person name="McCowan C."/>
            <person name="Murphy C."/>
            <person name="Pearson M."/>
            <person name="Poon T.W."/>
            <person name="Priest M."/>
            <person name="Roberts A."/>
            <person name="Saif S."/>
            <person name="Shea T."/>
            <person name="Sykes S."/>
            <person name="Wortman J."/>
            <person name="Nusbaum C."/>
            <person name="Birren B."/>
        </authorList>
    </citation>
    <scope>NUCLEOTIDE SEQUENCE</scope>
    <source>
        <strain evidence="11">HDV247</strain>
    </source>
</reference>
<evidence type="ECO:0000256" key="3">
    <source>
        <dbReference type="ARBA" id="ARBA00022454"/>
    </source>
</evidence>
<keyword evidence="7" id="KW-0175">Coiled coil</keyword>
<feature type="compositionally biased region" description="Basic and acidic residues" evidence="10">
    <location>
        <begin position="294"/>
        <end position="313"/>
    </location>
</feature>
<dbReference type="PANTHER" id="PTHR14527">
    <property type="entry name" value="PROTEIN MIS12 HOMOLOG"/>
    <property type="match status" value="1"/>
</dbReference>
<gene>
    <name evidence="11" type="ORF">FOVG_06808</name>
</gene>
<keyword evidence="6" id="KW-0995">Kinetochore</keyword>
<evidence type="ECO:0000256" key="2">
    <source>
        <dbReference type="ARBA" id="ARBA00008643"/>
    </source>
</evidence>
<dbReference type="AlphaFoldDB" id="W9PUQ1"/>
<dbReference type="EMBL" id="JH650971">
    <property type="protein sequence ID" value="EXA46017.1"/>
    <property type="molecule type" value="Genomic_DNA"/>
</dbReference>
<name>W9PUQ1_FUSOX</name>
<feature type="region of interest" description="Disordered" evidence="10">
    <location>
        <begin position="292"/>
        <end position="343"/>
    </location>
</feature>
<evidence type="ECO:0000256" key="8">
    <source>
        <dbReference type="ARBA" id="ARBA00023306"/>
    </source>
</evidence>
<keyword evidence="5" id="KW-0498">Mitosis</keyword>
<keyword evidence="4" id="KW-0132">Cell division</keyword>
<dbReference type="Proteomes" id="UP000030751">
    <property type="component" value="Unassembled WGS sequence"/>
</dbReference>
<comment type="similarity">
    <text evidence="2">Belongs to the mis12 family.</text>
</comment>
<evidence type="ECO:0000256" key="4">
    <source>
        <dbReference type="ARBA" id="ARBA00022618"/>
    </source>
</evidence>
<dbReference type="GO" id="GO:0000070">
    <property type="term" value="P:mitotic sister chromatid segregation"/>
    <property type="evidence" value="ECO:0007669"/>
    <property type="project" value="TreeGrafter"/>
</dbReference>
<keyword evidence="8" id="KW-0131">Cell cycle</keyword>
<dbReference type="OrthoDB" id="1884855at2759"/>